<dbReference type="KEGG" id="dli:dnl_51120"/>
<reference evidence="1" key="1">
    <citation type="journal article" date="2021" name="Microb. Physiol.">
        <title>Proteogenomic Insights into the Physiology of Marine, Sulfate-Reducing, Filamentous Desulfonema limicola and Desulfonema magnum.</title>
        <authorList>
            <person name="Schnaars V."/>
            <person name="Wohlbrand L."/>
            <person name="Scheve S."/>
            <person name="Hinrichs C."/>
            <person name="Reinhardt R."/>
            <person name="Rabus R."/>
        </authorList>
    </citation>
    <scope>NUCLEOTIDE SEQUENCE</scope>
    <source>
        <strain evidence="1">5ac10</strain>
    </source>
</reference>
<dbReference type="Proteomes" id="UP000663720">
    <property type="component" value="Chromosome"/>
</dbReference>
<dbReference type="EMBL" id="CP061799">
    <property type="protein sequence ID" value="QTA82730.1"/>
    <property type="molecule type" value="Genomic_DNA"/>
</dbReference>
<organism evidence="1 2">
    <name type="scientific">Desulfonema limicola</name>
    <dbReference type="NCBI Taxonomy" id="45656"/>
    <lineage>
        <taxon>Bacteria</taxon>
        <taxon>Pseudomonadati</taxon>
        <taxon>Thermodesulfobacteriota</taxon>
        <taxon>Desulfobacteria</taxon>
        <taxon>Desulfobacterales</taxon>
        <taxon>Desulfococcaceae</taxon>
        <taxon>Desulfonema</taxon>
    </lineage>
</organism>
<name>A0A975BCF5_9BACT</name>
<gene>
    <name evidence="1" type="ORF">dnl_51120</name>
</gene>
<dbReference type="AlphaFoldDB" id="A0A975BCF5"/>
<proteinExistence type="predicted"/>
<evidence type="ECO:0000313" key="1">
    <source>
        <dbReference type="EMBL" id="QTA82730.1"/>
    </source>
</evidence>
<keyword evidence="2" id="KW-1185">Reference proteome</keyword>
<evidence type="ECO:0000313" key="2">
    <source>
        <dbReference type="Proteomes" id="UP000663720"/>
    </source>
</evidence>
<protein>
    <submittedName>
        <fullName evidence="1">Uncharacterized protein</fullName>
    </submittedName>
</protein>
<sequence length="71" mass="8140">MIKEISIASGRKKFSIVVSNPLTKNEKELMGGYYKIIIDMGGIVKEPWELREVDYLGEKQLATITFEIYGR</sequence>
<accession>A0A975BCF5</accession>